<reference evidence="2" key="1">
    <citation type="submission" date="2021-02" db="EMBL/GenBank/DDBJ databases">
        <title>Infant gut strain persistence is associated with maternal origin, phylogeny, and functional potential including surface adhesion and iron acquisition.</title>
        <authorList>
            <person name="Lou Y.C."/>
        </authorList>
    </citation>
    <scope>NUCLEOTIDE SEQUENCE</scope>
    <source>
        <strain evidence="2">L3_108_000G1_dasL3_108_000G1_metabat.metabat.11</strain>
    </source>
</reference>
<dbReference type="PROSITE" id="PS51257">
    <property type="entry name" value="PROKAR_LIPOPROTEIN"/>
    <property type="match status" value="1"/>
</dbReference>
<keyword evidence="1" id="KW-0732">Signal</keyword>
<evidence type="ECO:0000313" key="3">
    <source>
        <dbReference type="Proteomes" id="UP000751224"/>
    </source>
</evidence>
<feature type="chain" id="PRO_5038406663" description="Lipoprotein" evidence="1">
    <location>
        <begin position="20"/>
        <end position="138"/>
    </location>
</feature>
<organism evidence="2 3">
    <name type="scientific">Thomasclavelia spiroformis</name>
    <dbReference type="NCBI Taxonomy" id="29348"/>
    <lineage>
        <taxon>Bacteria</taxon>
        <taxon>Bacillati</taxon>
        <taxon>Bacillota</taxon>
        <taxon>Erysipelotrichia</taxon>
        <taxon>Erysipelotrichales</taxon>
        <taxon>Coprobacillaceae</taxon>
        <taxon>Thomasclavelia</taxon>
    </lineage>
</organism>
<dbReference type="EMBL" id="JAGZCC010000109">
    <property type="protein sequence ID" value="MBS5589231.1"/>
    <property type="molecule type" value="Genomic_DNA"/>
</dbReference>
<protein>
    <recommendedName>
        <fullName evidence="4">Lipoprotein</fullName>
    </recommendedName>
</protein>
<dbReference type="RefSeq" id="WP_303888334.1">
    <property type="nucleotide sequence ID" value="NZ_JAGZCC010000109.1"/>
</dbReference>
<evidence type="ECO:0008006" key="4">
    <source>
        <dbReference type="Google" id="ProtNLM"/>
    </source>
</evidence>
<name>A0A943EMP4_9FIRM</name>
<comment type="caution">
    <text evidence="2">The sequence shown here is derived from an EMBL/GenBank/DDBJ whole genome shotgun (WGS) entry which is preliminary data.</text>
</comment>
<proteinExistence type="predicted"/>
<dbReference type="Proteomes" id="UP000751224">
    <property type="component" value="Unassembled WGS sequence"/>
</dbReference>
<evidence type="ECO:0000313" key="2">
    <source>
        <dbReference type="EMBL" id="MBS5589231.1"/>
    </source>
</evidence>
<gene>
    <name evidence="2" type="ORF">KHX14_10595</name>
</gene>
<sequence>MKKILSLFLVLGLCFGLTGCGGSGSDSSDKAEEKVTYESILNDYTKKIKDATPGIVEEFKTEAEAKKSDINALAELSNSKIEKLAEICNEGVEKMAELKLKNGDDDTTYTDWAKKLQDVYTEQSKQISDAYLSVATDQ</sequence>
<feature type="signal peptide" evidence="1">
    <location>
        <begin position="1"/>
        <end position="19"/>
    </location>
</feature>
<dbReference type="AlphaFoldDB" id="A0A943EMP4"/>
<accession>A0A943EMP4</accession>
<evidence type="ECO:0000256" key="1">
    <source>
        <dbReference type="SAM" id="SignalP"/>
    </source>
</evidence>